<name>A0ACB0LZQ8_TRIPR</name>
<evidence type="ECO:0000313" key="2">
    <source>
        <dbReference type="Proteomes" id="UP001177021"/>
    </source>
</evidence>
<proteinExistence type="predicted"/>
<evidence type="ECO:0000313" key="1">
    <source>
        <dbReference type="EMBL" id="CAJ2675079.1"/>
    </source>
</evidence>
<reference evidence="1" key="1">
    <citation type="submission" date="2023-10" db="EMBL/GenBank/DDBJ databases">
        <authorList>
            <person name="Rodriguez Cubillos JULIANA M."/>
            <person name="De Vega J."/>
        </authorList>
    </citation>
    <scope>NUCLEOTIDE SEQUENCE</scope>
</reference>
<dbReference type="Proteomes" id="UP001177021">
    <property type="component" value="Unassembled WGS sequence"/>
</dbReference>
<gene>
    <name evidence="1" type="ORF">MILVUS5_LOCUS38194</name>
</gene>
<accession>A0ACB0LZQ8</accession>
<comment type="caution">
    <text evidence="1">The sequence shown here is derived from an EMBL/GenBank/DDBJ whole genome shotgun (WGS) entry which is preliminary data.</text>
</comment>
<protein>
    <submittedName>
        <fullName evidence="1">Uncharacterized protein</fullName>
    </submittedName>
</protein>
<dbReference type="EMBL" id="CASHSV030000716">
    <property type="protein sequence ID" value="CAJ2675079.1"/>
    <property type="molecule type" value="Genomic_DNA"/>
</dbReference>
<organism evidence="1 2">
    <name type="scientific">Trifolium pratense</name>
    <name type="common">Red clover</name>
    <dbReference type="NCBI Taxonomy" id="57577"/>
    <lineage>
        <taxon>Eukaryota</taxon>
        <taxon>Viridiplantae</taxon>
        <taxon>Streptophyta</taxon>
        <taxon>Embryophyta</taxon>
        <taxon>Tracheophyta</taxon>
        <taxon>Spermatophyta</taxon>
        <taxon>Magnoliopsida</taxon>
        <taxon>eudicotyledons</taxon>
        <taxon>Gunneridae</taxon>
        <taxon>Pentapetalae</taxon>
        <taxon>rosids</taxon>
        <taxon>fabids</taxon>
        <taxon>Fabales</taxon>
        <taxon>Fabaceae</taxon>
        <taxon>Papilionoideae</taxon>
        <taxon>50 kb inversion clade</taxon>
        <taxon>NPAAA clade</taxon>
        <taxon>Hologalegina</taxon>
        <taxon>IRL clade</taxon>
        <taxon>Trifolieae</taxon>
        <taxon>Trifolium</taxon>
    </lineage>
</organism>
<keyword evidence="2" id="KW-1185">Reference proteome</keyword>
<sequence>MANQPPPSTTAIIGPQYCAPATHSIDLIVIREKFSYNFTVKDLNDNVVFIVKSSPEVFLATREDRFLYDANGNPILNLRTSLLAADDNWKAYRGESKEPKDLIFTRMPSEYMQIRTKLNVFLANNNEVCDFTVKADFSGQSWKVLIGRSDNVIAQINRKPRALFSREKFMVTVCPNIDYAFIVALTVTLTSSTRKSSIF</sequence>